<gene>
    <name evidence="2" type="ORF">NKI33_13580</name>
</gene>
<accession>A0ABV1YFT9</accession>
<proteinExistence type="predicted"/>
<evidence type="ECO:0000256" key="1">
    <source>
        <dbReference type="SAM" id="MobiDB-lite"/>
    </source>
</evidence>
<feature type="region of interest" description="Disordered" evidence="1">
    <location>
        <begin position="1"/>
        <end position="24"/>
    </location>
</feature>
<sequence length="144" mass="16722">MPANDDLASIRRPMRKTSPSLARRVNDQPAPEIENTSHFKRAFFVKLDPDASAIPNDTAMCSHEYRQVNRARTLYFPPKIRLRDRHGTPMNGLGEKTHRSDCANVSMTLWFPKIRRNQLERARKRIIREERLPALRLSHHADNG</sequence>
<organism evidence="2 3">
    <name type="scientific">Mesorhizobium opportunistum</name>
    <dbReference type="NCBI Taxonomy" id="593909"/>
    <lineage>
        <taxon>Bacteria</taxon>
        <taxon>Pseudomonadati</taxon>
        <taxon>Pseudomonadota</taxon>
        <taxon>Alphaproteobacteria</taxon>
        <taxon>Hyphomicrobiales</taxon>
        <taxon>Phyllobacteriaceae</taxon>
        <taxon>Mesorhizobium</taxon>
    </lineage>
</organism>
<comment type="caution">
    <text evidence="2">The sequence shown here is derived from an EMBL/GenBank/DDBJ whole genome shotgun (WGS) entry which is preliminary data.</text>
</comment>
<name>A0ABV1YFT9_9HYPH</name>
<dbReference type="Proteomes" id="UP001464387">
    <property type="component" value="Unassembled WGS sequence"/>
</dbReference>
<protein>
    <submittedName>
        <fullName evidence="2">Uncharacterized protein</fullName>
    </submittedName>
</protein>
<reference evidence="2 3" key="1">
    <citation type="journal article" date="2024" name="Proc. Natl. Acad. Sci. U.S.A.">
        <title>The evolutionary genomics of adaptation to stress in wild rhizobium bacteria.</title>
        <authorList>
            <person name="Kehlet-Delgado H."/>
            <person name="Montoya A.P."/>
            <person name="Jensen K.T."/>
            <person name="Wendlandt C.E."/>
            <person name="Dexheimer C."/>
            <person name="Roberts M."/>
            <person name="Torres Martinez L."/>
            <person name="Friesen M.L."/>
            <person name="Griffitts J.S."/>
            <person name="Porter S.S."/>
        </authorList>
    </citation>
    <scope>NUCLEOTIDE SEQUENCE [LARGE SCALE GENOMIC DNA]</scope>
    <source>
        <strain evidence="2 3">M0729</strain>
    </source>
</reference>
<keyword evidence="3" id="KW-1185">Reference proteome</keyword>
<dbReference type="RefSeq" id="WP_287272430.1">
    <property type="nucleotide sequence ID" value="NZ_JAMYMY010000019.1"/>
</dbReference>
<evidence type="ECO:0000313" key="3">
    <source>
        <dbReference type="Proteomes" id="UP001464387"/>
    </source>
</evidence>
<dbReference type="EMBL" id="JAMYPJ010000016">
    <property type="protein sequence ID" value="MER8933994.1"/>
    <property type="molecule type" value="Genomic_DNA"/>
</dbReference>
<evidence type="ECO:0000313" key="2">
    <source>
        <dbReference type="EMBL" id="MER8933994.1"/>
    </source>
</evidence>